<dbReference type="CDD" id="cd08966">
    <property type="entry name" value="EcFpg-like_N"/>
    <property type="match status" value="1"/>
</dbReference>
<proteinExistence type="inferred from homology"/>
<dbReference type="Pfam" id="PF06831">
    <property type="entry name" value="H2TH"/>
    <property type="match status" value="1"/>
</dbReference>
<evidence type="ECO:0000313" key="20">
    <source>
        <dbReference type="Proteomes" id="UP000230790"/>
    </source>
</evidence>
<dbReference type="PROSITE" id="PS01242">
    <property type="entry name" value="ZF_FPG_1"/>
    <property type="match status" value="1"/>
</dbReference>
<dbReference type="InterPro" id="IPR020629">
    <property type="entry name" value="FPG_Glyclase"/>
</dbReference>
<evidence type="ECO:0000259" key="18">
    <source>
        <dbReference type="PROSITE" id="PS51068"/>
    </source>
</evidence>
<reference evidence="19 20" key="1">
    <citation type="submission" date="2017-11" db="EMBL/GenBank/DDBJ databases">
        <title>Evolution of Phototrophy in the Chloroflexi Phylum Driven by Horizontal Gene Transfer.</title>
        <authorList>
            <person name="Ward L.M."/>
            <person name="Hemp J."/>
            <person name="Shih P.M."/>
            <person name="Mcglynn S.E."/>
            <person name="Fischer W."/>
        </authorList>
    </citation>
    <scope>NUCLEOTIDE SEQUENCE [LARGE SCALE GENOMIC DNA]</scope>
    <source>
        <strain evidence="19">JP3_7</strain>
    </source>
</reference>
<evidence type="ECO:0000256" key="15">
    <source>
        <dbReference type="ARBA" id="ARBA00044632"/>
    </source>
</evidence>
<comment type="similarity">
    <text evidence="3">Belongs to the FPG family.</text>
</comment>
<evidence type="ECO:0000256" key="6">
    <source>
        <dbReference type="ARBA" id="ARBA00022763"/>
    </source>
</evidence>
<evidence type="ECO:0000256" key="4">
    <source>
        <dbReference type="ARBA" id="ARBA00011245"/>
    </source>
</evidence>
<dbReference type="GO" id="GO:0008270">
    <property type="term" value="F:zinc ion binding"/>
    <property type="evidence" value="ECO:0007669"/>
    <property type="project" value="UniProtKB-KW"/>
</dbReference>
<dbReference type="NCBIfam" id="NF002211">
    <property type="entry name" value="PRK01103.1"/>
    <property type="match status" value="1"/>
</dbReference>
<keyword evidence="9" id="KW-0862">Zinc</keyword>
<dbReference type="InterPro" id="IPR010979">
    <property type="entry name" value="Ribosomal_uS13-like_H2TH"/>
</dbReference>
<accession>A0A2M8QFL3</accession>
<dbReference type="SMART" id="SM01232">
    <property type="entry name" value="H2TH"/>
    <property type="match status" value="1"/>
</dbReference>
<evidence type="ECO:0000256" key="9">
    <source>
        <dbReference type="ARBA" id="ARBA00022833"/>
    </source>
</evidence>
<evidence type="ECO:0000259" key="17">
    <source>
        <dbReference type="PROSITE" id="PS51066"/>
    </source>
</evidence>
<dbReference type="Gene3D" id="3.20.190.10">
    <property type="entry name" value="MutM-like, N-terminal"/>
    <property type="match status" value="1"/>
</dbReference>
<dbReference type="Gene3D" id="1.10.8.50">
    <property type="match status" value="1"/>
</dbReference>
<comment type="catalytic activity">
    <reaction evidence="15">
        <text>2'-deoxyribonucleotide-(2'-deoxyribose 5'-phosphate)-2'-deoxyribonucleotide-DNA = a 3'-end 2'-deoxyribonucleotide-(2,3-dehydro-2,3-deoxyribose 5'-phosphate)-DNA + a 5'-end 5'-phospho-2'-deoxyribonucleoside-DNA + H(+)</text>
        <dbReference type="Rhea" id="RHEA:66592"/>
        <dbReference type="Rhea" id="RHEA-COMP:13180"/>
        <dbReference type="Rhea" id="RHEA-COMP:16897"/>
        <dbReference type="Rhea" id="RHEA-COMP:17067"/>
        <dbReference type="ChEBI" id="CHEBI:15378"/>
        <dbReference type="ChEBI" id="CHEBI:136412"/>
        <dbReference type="ChEBI" id="CHEBI:157695"/>
        <dbReference type="ChEBI" id="CHEBI:167181"/>
        <dbReference type="EC" id="4.2.99.18"/>
    </reaction>
</comment>
<dbReference type="GO" id="GO:0140078">
    <property type="term" value="F:class I DNA-(apurinic or apyrimidinic site) endonuclease activity"/>
    <property type="evidence" value="ECO:0007669"/>
    <property type="project" value="UniProtKB-EC"/>
</dbReference>
<feature type="domain" description="Formamidopyrimidine-DNA glycosylase catalytic" evidence="18">
    <location>
        <begin position="2"/>
        <end position="128"/>
    </location>
</feature>
<keyword evidence="10" id="KW-0238">DNA-binding</keyword>
<evidence type="ECO:0000256" key="8">
    <source>
        <dbReference type="ARBA" id="ARBA00022801"/>
    </source>
</evidence>
<dbReference type="InterPro" id="IPR012319">
    <property type="entry name" value="FPG_cat"/>
</dbReference>
<dbReference type="SUPFAM" id="SSF81624">
    <property type="entry name" value="N-terminal domain of MutM-like DNA repair proteins"/>
    <property type="match status" value="1"/>
</dbReference>
<evidence type="ECO:0000256" key="7">
    <source>
        <dbReference type="ARBA" id="ARBA00022771"/>
    </source>
</evidence>
<dbReference type="NCBIfam" id="TIGR00577">
    <property type="entry name" value="fpg"/>
    <property type="match status" value="1"/>
</dbReference>
<dbReference type="PANTHER" id="PTHR22993:SF9">
    <property type="entry name" value="FORMAMIDOPYRIMIDINE-DNA GLYCOSYLASE"/>
    <property type="match status" value="1"/>
</dbReference>
<evidence type="ECO:0000256" key="10">
    <source>
        <dbReference type="ARBA" id="ARBA00023125"/>
    </source>
</evidence>
<dbReference type="SMART" id="SM00898">
    <property type="entry name" value="Fapy_DNA_glyco"/>
    <property type="match status" value="1"/>
</dbReference>
<evidence type="ECO:0000256" key="5">
    <source>
        <dbReference type="ARBA" id="ARBA00022723"/>
    </source>
</evidence>
<dbReference type="PROSITE" id="PS51068">
    <property type="entry name" value="FPG_CAT"/>
    <property type="match status" value="1"/>
</dbReference>
<comment type="caution">
    <text evidence="19">The sequence shown here is derived from an EMBL/GenBank/DDBJ whole genome shotgun (WGS) entry which is preliminary data.</text>
</comment>
<evidence type="ECO:0000256" key="2">
    <source>
        <dbReference type="ARBA" id="ARBA00001947"/>
    </source>
</evidence>
<dbReference type="PANTHER" id="PTHR22993">
    <property type="entry name" value="FORMAMIDOPYRIMIDINE-DNA GLYCOSYLASE"/>
    <property type="match status" value="1"/>
</dbReference>
<dbReference type="EMBL" id="PGTN01000010">
    <property type="protein sequence ID" value="PJF48605.1"/>
    <property type="molecule type" value="Genomic_DNA"/>
</dbReference>
<keyword evidence="8" id="KW-0378">Hydrolase</keyword>
<dbReference type="InterPro" id="IPR010663">
    <property type="entry name" value="Znf_FPG/IleRS"/>
</dbReference>
<organism evidence="19 20">
    <name type="scientific">Candidatus Thermofonsia Clade 3 bacterium</name>
    <dbReference type="NCBI Taxonomy" id="2364212"/>
    <lineage>
        <taxon>Bacteria</taxon>
        <taxon>Bacillati</taxon>
        <taxon>Chloroflexota</taxon>
        <taxon>Candidatus Thermofontia</taxon>
        <taxon>Candidatus Thermofonsia Clade 3</taxon>
    </lineage>
</organism>
<evidence type="ECO:0000256" key="16">
    <source>
        <dbReference type="PROSITE-ProRule" id="PRU00391"/>
    </source>
</evidence>
<dbReference type="PROSITE" id="PS51066">
    <property type="entry name" value="ZF_FPG_2"/>
    <property type="match status" value="1"/>
</dbReference>
<keyword evidence="7 16" id="KW-0863">Zinc-finger</keyword>
<dbReference type="Proteomes" id="UP000230790">
    <property type="component" value="Unassembled WGS sequence"/>
</dbReference>
<evidence type="ECO:0000256" key="3">
    <source>
        <dbReference type="ARBA" id="ARBA00009409"/>
    </source>
</evidence>
<keyword evidence="5" id="KW-0479">Metal-binding</keyword>
<dbReference type="InterPro" id="IPR015887">
    <property type="entry name" value="DNA_glyclase_Znf_dom_DNA_BS"/>
</dbReference>
<dbReference type="GO" id="GO:0003690">
    <property type="term" value="F:double-stranded DNA binding"/>
    <property type="evidence" value="ECO:0007669"/>
    <property type="project" value="UniProtKB-ARBA"/>
</dbReference>
<dbReference type="FunFam" id="1.10.8.50:FF:000003">
    <property type="entry name" value="Formamidopyrimidine-DNA glycosylase"/>
    <property type="match status" value="1"/>
</dbReference>
<name>A0A2M8QFL3_9CHLR</name>
<keyword evidence="12" id="KW-0456">Lyase</keyword>
<comment type="subunit">
    <text evidence="4">Monomer.</text>
</comment>
<evidence type="ECO:0000256" key="12">
    <source>
        <dbReference type="ARBA" id="ARBA00023239"/>
    </source>
</evidence>
<keyword evidence="13" id="KW-0511">Multifunctional enzyme</keyword>
<keyword evidence="6" id="KW-0227">DNA damage</keyword>
<protein>
    <submittedName>
        <fullName evidence="19">Formamidopyrimidine-DNA glycosylase</fullName>
    </submittedName>
</protein>
<keyword evidence="11" id="KW-0234">DNA repair</keyword>
<gene>
    <name evidence="19" type="ORF">CUN48_02665</name>
</gene>
<evidence type="ECO:0000256" key="14">
    <source>
        <dbReference type="ARBA" id="ARBA00023295"/>
    </source>
</evidence>
<dbReference type="SUPFAM" id="SSF57716">
    <property type="entry name" value="Glucocorticoid receptor-like (DNA-binding domain)"/>
    <property type="match status" value="1"/>
</dbReference>
<evidence type="ECO:0000256" key="1">
    <source>
        <dbReference type="ARBA" id="ARBA00001668"/>
    </source>
</evidence>
<dbReference type="InterPro" id="IPR015886">
    <property type="entry name" value="H2TH_FPG"/>
</dbReference>
<comment type="cofactor">
    <cofactor evidence="2">
        <name>Zn(2+)</name>
        <dbReference type="ChEBI" id="CHEBI:29105"/>
    </cofactor>
</comment>
<dbReference type="SUPFAM" id="SSF46946">
    <property type="entry name" value="S13-like H2TH domain"/>
    <property type="match status" value="1"/>
</dbReference>
<dbReference type="Pfam" id="PF06827">
    <property type="entry name" value="zf-FPG_IleRS"/>
    <property type="match status" value="1"/>
</dbReference>
<dbReference type="Pfam" id="PF01149">
    <property type="entry name" value="Fapy_DNA_glyco"/>
    <property type="match status" value="1"/>
</dbReference>
<comment type="catalytic activity">
    <reaction evidence="1">
        <text>Hydrolysis of DNA containing ring-opened 7-methylguanine residues, releasing 2,6-diamino-4-hydroxy-5-(N-methyl)formamidopyrimidine.</text>
        <dbReference type="EC" id="3.2.2.23"/>
    </reaction>
</comment>
<sequence length="280" mass="30775">MPELPEVETVARALREGAPNGASPLVGRTIQSVKVLWPREVASPTPRAFVRRIAGARVQSIGRYGKYLLIGLRGSRDDADALSLLVHLRMSGRLEVVSRSAAFTPHARLVWLLDDGLALRLEDARKFGRVWLVDDPAEVISKLGPDALAITLEEFVSRLRTRHGALKPLLLDQTFIAGVGNIYADEALHLSRLHPLRAADSLSEDEAVRLYAAIRQVLLEGIAANGASFDWVYPGGKFQENFKVYGRTGQRCLTCGSPIRRLTVTQRSTYFCPVCQPPAG</sequence>
<evidence type="ECO:0000313" key="19">
    <source>
        <dbReference type="EMBL" id="PJF48605.1"/>
    </source>
</evidence>
<dbReference type="GO" id="GO:0034039">
    <property type="term" value="F:8-oxo-7,8-dihydroguanine DNA N-glycosylase activity"/>
    <property type="evidence" value="ECO:0007669"/>
    <property type="project" value="TreeGrafter"/>
</dbReference>
<dbReference type="AlphaFoldDB" id="A0A2M8QFL3"/>
<dbReference type="InterPro" id="IPR000214">
    <property type="entry name" value="Znf_DNA_glyclase/AP_lyase"/>
</dbReference>
<dbReference type="GO" id="GO:0003684">
    <property type="term" value="F:damaged DNA binding"/>
    <property type="evidence" value="ECO:0007669"/>
    <property type="project" value="InterPro"/>
</dbReference>
<dbReference type="InterPro" id="IPR035937">
    <property type="entry name" value="FPG_N"/>
</dbReference>
<keyword evidence="14" id="KW-0326">Glycosidase</keyword>
<dbReference type="GO" id="GO:0006284">
    <property type="term" value="P:base-excision repair"/>
    <property type="evidence" value="ECO:0007669"/>
    <property type="project" value="InterPro"/>
</dbReference>
<evidence type="ECO:0000256" key="13">
    <source>
        <dbReference type="ARBA" id="ARBA00023268"/>
    </source>
</evidence>
<evidence type="ECO:0000256" key="11">
    <source>
        <dbReference type="ARBA" id="ARBA00023204"/>
    </source>
</evidence>
<feature type="domain" description="FPG-type" evidence="17">
    <location>
        <begin position="243"/>
        <end position="277"/>
    </location>
</feature>